<gene>
    <name evidence="1" type="ORF">AAES_04894</name>
</gene>
<dbReference type="EMBL" id="LMAW01000092">
    <property type="protein sequence ID" value="KQL60814.1"/>
    <property type="molecule type" value="Genomic_DNA"/>
</dbReference>
<organism evidence="1 2">
    <name type="scientific">Amazona aestiva</name>
    <name type="common">Blue-fronted Amazon parrot</name>
    <dbReference type="NCBI Taxonomy" id="12930"/>
    <lineage>
        <taxon>Eukaryota</taxon>
        <taxon>Metazoa</taxon>
        <taxon>Chordata</taxon>
        <taxon>Craniata</taxon>
        <taxon>Vertebrata</taxon>
        <taxon>Euteleostomi</taxon>
        <taxon>Archelosauria</taxon>
        <taxon>Archosauria</taxon>
        <taxon>Dinosauria</taxon>
        <taxon>Saurischia</taxon>
        <taxon>Theropoda</taxon>
        <taxon>Coelurosauria</taxon>
        <taxon>Aves</taxon>
        <taxon>Neognathae</taxon>
        <taxon>Neoaves</taxon>
        <taxon>Telluraves</taxon>
        <taxon>Australaves</taxon>
        <taxon>Psittaciformes</taxon>
        <taxon>Psittacidae</taxon>
        <taxon>Amazona</taxon>
    </lineage>
</organism>
<proteinExistence type="predicted"/>
<comment type="caution">
    <text evidence="1">The sequence shown here is derived from an EMBL/GenBank/DDBJ whole genome shotgun (WGS) entry which is preliminary data.</text>
</comment>
<dbReference type="Proteomes" id="UP000051836">
    <property type="component" value="Unassembled WGS sequence"/>
</dbReference>
<accession>A0A0Q3U4T5</accession>
<evidence type="ECO:0000313" key="1">
    <source>
        <dbReference type="EMBL" id="KQL60814.1"/>
    </source>
</evidence>
<dbReference type="AlphaFoldDB" id="A0A0Q3U4T5"/>
<name>A0A0Q3U4T5_AMAAE</name>
<evidence type="ECO:0000313" key="2">
    <source>
        <dbReference type="Proteomes" id="UP000051836"/>
    </source>
</evidence>
<reference evidence="1 2" key="1">
    <citation type="submission" date="2015-10" db="EMBL/GenBank/DDBJ databases">
        <authorList>
            <person name="Gilbert D.G."/>
        </authorList>
    </citation>
    <scope>NUCLEOTIDE SEQUENCE [LARGE SCALE GENOMIC DNA]</scope>
    <source>
        <strain evidence="1">FVVF132</strain>
    </source>
</reference>
<keyword evidence="2" id="KW-1185">Reference proteome</keyword>
<protein>
    <submittedName>
        <fullName evidence="1">Uncharacterized protein</fullName>
    </submittedName>
</protein>
<sequence length="110" mass="11857">MQGETGKLISVKIDLVFRQAISLAGFTHCLRHGVTAEQEQRGQPALGEGGRAPPLVTALKYGSEVCSLKRGKQDSVSSWIMGLLADLQKDNASPTTNLLKKQLLLRISAI</sequence>